<keyword evidence="3" id="KW-0597">Phosphoprotein</keyword>
<feature type="transmembrane region" description="Helical" evidence="9">
    <location>
        <begin position="20"/>
        <end position="37"/>
    </location>
</feature>
<dbReference type="InterPro" id="IPR050482">
    <property type="entry name" value="Sensor_HK_TwoCompSys"/>
</dbReference>
<dbReference type="InterPro" id="IPR011712">
    <property type="entry name" value="Sig_transdc_His_kin_sub3_dim/P"/>
</dbReference>
<feature type="domain" description="DUF7134" evidence="12">
    <location>
        <begin position="9"/>
        <end position="163"/>
    </location>
</feature>
<accession>A0ABQ4F4Q8</accession>
<organism evidence="13 14">
    <name type="scientific">Plantactinospora mayteni</name>
    <dbReference type="NCBI Taxonomy" id="566021"/>
    <lineage>
        <taxon>Bacteria</taxon>
        <taxon>Bacillati</taxon>
        <taxon>Actinomycetota</taxon>
        <taxon>Actinomycetes</taxon>
        <taxon>Micromonosporales</taxon>
        <taxon>Micromonosporaceae</taxon>
        <taxon>Plantactinospora</taxon>
    </lineage>
</organism>
<keyword evidence="4" id="KW-0808">Transferase</keyword>
<feature type="transmembrane region" description="Helical" evidence="9">
    <location>
        <begin position="49"/>
        <end position="65"/>
    </location>
</feature>
<dbReference type="InterPro" id="IPR003594">
    <property type="entry name" value="HATPase_dom"/>
</dbReference>
<dbReference type="CDD" id="cd16917">
    <property type="entry name" value="HATPase_UhpB-NarQ-NarX-like"/>
    <property type="match status" value="1"/>
</dbReference>
<keyword evidence="8" id="KW-0902">Two-component regulatory system</keyword>
<dbReference type="Pfam" id="PF02518">
    <property type="entry name" value="HATPase_c"/>
    <property type="match status" value="1"/>
</dbReference>
<dbReference type="EC" id="2.7.13.3" evidence="2"/>
<feature type="transmembrane region" description="Helical" evidence="9">
    <location>
        <begin position="109"/>
        <end position="130"/>
    </location>
</feature>
<dbReference type="EMBL" id="BONX01000098">
    <property type="protein sequence ID" value="GIH01896.1"/>
    <property type="molecule type" value="Genomic_DNA"/>
</dbReference>
<reference evidence="13 14" key="1">
    <citation type="submission" date="2021-01" db="EMBL/GenBank/DDBJ databases">
        <title>Whole genome shotgun sequence of Plantactinospora mayteni NBRC 109088.</title>
        <authorList>
            <person name="Komaki H."/>
            <person name="Tamura T."/>
        </authorList>
    </citation>
    <scope>NUCLEOTIDE SEQUENCE [LARGE SCALE GENOMIC DNA]</scope>
    <source>
        <strain evidence="13 14">NBRC 109088</strain>
    </source>
</reference>
<evidence type="ECO:0000256" key="3">
    <source>
        <dbReference type="ARBA" id="ARBA00022553"/>
    </source>
</evidence>
<gene>
    <name evidence="13" type="ORF">Pma05_84680</name>
</gene>
<keyword evidence="9" id="KW-0812">Transmembrane</keyword>
<evidence type="ECO:0000256" key="6">
    <source>
        <dbReference type="ARBA" id="ARBA00022777"/>
    </source>
</evidence>
<evidence type="ECO:0000256" key="1">
    <source>
        <dbReference type="ARBA" id="ARBA00000085"/>
    </source>
</evidence>
<evidence type="ECO:0000313" key="13">
    <source>
        <dbReference type="EMBL" id="GIH01896.1"/>
    </source>
</evidence>
<evidence type="ECO:0000256" key="4">
    <source>
        <dbReference type="ARBA" id="ARBA00022679"/>
    </source>
</evidence>
<dbReference type="RefSeq" id="WP_203863109.1">
    <property type="nucleotide sequence ID" value="NZ_BAAAZQ010000009.1"/>
</dbReference>
<sequence length="389" mass="41718">MRDGSGRGWWRSTWVTWRDWFVAAGVAVLVLLGARTAPPGRLELDPGGYLLLLLGAATLAFRHRAPRLVLGAATAGLLGYQLRGYPGVIPAVPVLFALYAAVRVGHRRSAFVALGVVLVGGFVGEMALGAGDQAPPDVFQRWFLLVGWMVAACTLAEVTRHRQAYLAEVERRATDAERTREETARRRADEERLRIARELHDSLTHSISIIKVQAGVAVHLARKRDEPIPDALLAIQQASGEAIRELRATLEVLRSDDDNRGTGLDRLEYLVGGARRAGMPVTVRVTGEPRTLPAPVDRAAYRIIQEALTNVARHAGPASAAIELDYRAESLTVRVDDDGRGNGESDAVPGVGLVGMRERVAALGGSLHAGPRDGGGFAVRADLPCGAVA</sequence>
<feature type="domain" description="Signal transduction histidine kinase subgroup 3 dimerisation and phosphoacceptor" evidence="11">
    <location>
        <begin position="191"/>
        <end position="257"/>
    </location>
</feature>
<keyword evidence="7" id="KW-0067">ATP-binding</keyword>
<keyword evidence="5" id="KW-0547">Nucleotide-binding</keyword>
<keyword evidence="9" id="KW-0472">Membrane</keyword>
<feature type="transmembrane region" description="Helical" evidence="9">
    <location>
        <begin position="142"/>
        <end position="159"/>
    </location>
</feature>
<protein>
    <recommendedName>
        <fullName evidence="2">histidine kinase</fullName>
        <ecNumber evidence="2">2.7.13.3</ecNumber>
    </recommendedName>
</protein>
<keyword evidence="14" id="KW-1185">Reference proteome</keyword>
<evidence type="ECO:0000313" key="14">
    <source>
        <dbReference type="Proteomes" id="UP000621500"/>
    </source>
</evidence>
<evidence type="ECO:0000256" key="8">
    <source>
        <dbReference type="ARBA" id="ARBA00023012"/>
    </source>
</evidence>
<dbReference type="SUPFAM" id="SSF55874">
    <property type="entry name" value="ATPase domain of HSP90 chaperone/DNA topoisomerase II/histidine kinase"/>
    <property type="match status" value="1"/>
</dbReference>
<keyword evidence="9" id="KW-1133">Transmembrane helix</keyword>
<proteinExistence type="predicted"/>
<comment type="caution">
    <text evidence="13">The sequence shown here is derived from an EMBL/GenBank/DDBJ whole genome shotgun (WGS) entry which is preliminary data.</text>
</comment>
<dbReference type="Pfam" id="PF23539">
    <property type="entry name" value="DUF7134"/>
    <property type="match status" value="1"/>
</dbReference>
<evidence type="ECO:0000256" key="5">
    <source>
        <dbReference type="ARBA" id="ARBA00022741"/>
    </source>
</evidence>
<dbReference type="Proteomes" id="UP000621500">
    <property type="component" value="Unassembled WGS sequence"/>
</dbReference>
<dbReference type="Gene3D" id="3.30.565.10">
    <property type="entry name" value="Histidine kinase-like ATPase, C-terminal domain"/>
    <property type="match status" value="1"/>
</dbReference>
<keyword evidence="6 13" id="KW-0418">Kinase</keyword>
<evidence type="ECO:0000256" key="2">
    <source>
        <dbReference type="ARBA" id="ARBA00012438"/>
    </source>
</evidence>
<dbReference type="InterPro" id="IPR036890">
    <property type="entry name" value="HATPase_C_sf"/>
</dbReference>
<dbReference type="PANTHER" id="PTHR24421:SF10">
    <property type="entry name" value="NITRATE_NITRITE SENSOR PROTEIN NARQ"/>
    <property type="match status" value="1"/>
</dbReference>
<dbReference type="GO" id="GO:0016301">
    <property type="term" value="F:kinase activity"/>
    <property type="evidence" value="ECO:0007669"/>
    <property type="project" value="UniProtKB-KW"/>
</dbReference>
<dbReference type="Pfam" id="PF07730">
    <property type="entry name" value="HisKA_3"/>
    <property type="match status" value="1"/>
</dbReference>
<name>A0ABQ4F4Q8_9ACTN</name>
<dbReference type="PANTHER" id="PTHR24421">
    <property type="entry name" value="NITRATE/NITRITE SENSOR PROTEIN NARX-RELATED"/>
    <property type="match status" value="1"/>
</dbReference>
<feature type="domain" description="Histidine kinase/HSP90-like ATPase" evidence="10">
    <location>
        <begin position="299"/>
        <end position="384"/>
    </location>
</feature>
<dbReference type="InterPro" id="IPR055558">
    <property type="entry name" value="DUF7134"/>
</dbReference>
<evidence type="ECO:0000259" key="12">
    <source>
        <dbReference type="Pfam" id="PF23539"/>
    </source>
</evidence>
<evidence type="ECO:0000259" key="11">
    <source>
        <dbReference type="Pfam" id="PF07730"/>
    </source>
</evidence>
<evidence type="ECO:0000256" key="7">
    <source>
        <dbReference type="ARBA" id="ARBA00022840"/>
    </source>
</evidence>
<evidence type="ECO:0000259" key="10">
    <source>
        <dbReference type="Pfam" id="PF02518"/>
    </source>
</evidence>
<comment type="catalytic activity">
    <reaction evidence="1">
        <text>ATP + protein L-histidine = ADP + protein N-phospho-L-histidine.</text>
        <dbReference type="EC" id="2.7.13.3"/>
    </reaction>
</comment>
<feature type="transmembrane region" description="Helical" evidence="9">
    <location>
        <begin position="85"/>
        <end position="102"/>
    </location>
</feature>
<dbReference type="Gene3D" id="1.20.5.1930">
    <property type="match status" value="1"/>
</dbReference>
<evidence type="ECO:0000256" key="9">
    <source>
        <dbReference type="SAM" id="Phobius"/>
    </source>
</evidence>